<dbReference type="SUPFAM" id="SSF101967">
    <property type="entry name" value="Adhesin YadA, collagen-binding domain"/>
    <property type="match status" value="1"/>
</dbReference>
<keyword evidence="3" id="KW-1185">Reference proteome</keyword>
<feature type="compositionally biased region" description="Low complexity" evidence="1">
    <location>
        <begin position="111"/>
        <end position="140"/>
    </location>
</feature>
<evidence type="ECO:0000313" key="3">
    <source>
        <dbReference type="Proteomes" id="UP001244011"/>
    </source>
</evidence>
<dbReference type="GeneID" id="85305280"/>
<evidence type="ECO:0000313" key="2">
    <source>
        <dbReference type="EMBL" id="KAK1765808.1"/>
    </source>
</evidence>
<dbReference type="Proteomes" id="UP001244011">
    <property type="component" value="Unassembled WGS sequence"/>
</dbReference>
<dbReference type="EMBL" id="MU839014">
    <property type="protein sequence ID" value="KAK1765808.1"/>
    <property type="molecule type" value="Genomic_DNA"/>
</dbReference>
<name>A0AAJ0FJX4_9PEZI</name>
<dbReference type="Gene3D" id="2.150.10.10">
    <property type="entry name" value="Serralysin-like metalloprotease, C-terminal"/>
    <property type="match status" value="1"/>
</dbReference>
<sequence length="240" mass="26121">MGPRCFRRLQTDRPGNLPCTFQPTLSGFLQSFSLPLFTIFLSTSEFVPLRRSPKIPPHHLAILSRIQPPRQRGYSAEKYHHSATMDNEEQICLARELRDEFQASGTFRSEGPAAGRGRQPRARGGQTTARGGQATARGGQVTARGEQTRIRGGQPAARGTQPTARGGQHAARGTQSRARRGRGQRVSRAATNSSASQSTSVIGTCLFFVSCVSFCLLLSHSSLHLHAVCLRLSKPTPDSE</sequence>
<comment type="caution">
    <text evidence="2">The sequence shown here is derived from an EMBL/GenBank/DDBJ whole genome shotgun (WGS) entry which is preliminary data.</text>
</comment>
<organism evidence="2 3">
    <name type="scientific">Phialemonium atrogriseum</name>
    <dbReference type="NCBI Taxonomy" id="1093897"/>
    <lineage>
        <taxon>Eukaryota</taxon>
        <taxon>Fungi</taxon>
        <taxon>Dikarya</taxon>
        <taxon>Ascomycota</taxon>
        <taxon>Pezizomycotina</taxon>
        <taxon>Sordariomycetes</taxon>
        <taxon>Sordariomycetidae</taxon>
        <taxon>Cephalothecales</taxon>
        <taxon>Cephalothecaceae</taxon>
        <taxon>Phialemonium</taxon>
    </lineage>
</organism>
<reference evidence="2" key="1">
    <citation type="submission" date="2023-06" db="EMBL/GenBank/DDBJ databases">
        <title>Genome-scale phylogeny and comparative genomics of the fungal order Sordariales.</title>
        <authorList>
            <consortium name="Lawrence Berkeley National Laboratory"/>
            <person name="Hensen N."/>
            <person name="Bonometti L."/>
            <person name="Westerberg I."/>
            <person name="Brannstrom I.O."/>
            <person name="Guillou S."/>
            <person name="Cros-Aarteil S."/>
            <person name="Calhoun S."/>
            <person name="Haridas S."/>
            <person name="Kuo A."/>
            <person name="Mondo S."/>
            <person name="Pangilinan J."/>
            <person name="Riley R."/>
            <person name="Labutti K."/>
            <person name="Andreopoulos B."/>
            <person name="Lipzen A."/>
            <person name="Chen C."/>
            <person name="Yanf M."/>
            <person name="Daum C."/>
            <person name="Ng V."/>
            <person name="Clum A."/>
            <person name="Steindorff A."/>
            <person name="Ohm R."/>
            <person name="Martin F."/>
            <person name="Silar P."/>
            <person name="Natvig D."/>
            <person name="Lalanne C."/>
            <person name="Gautier V."/>
            <person name="Ament-Velasquez S.L."/>
            <person name="Kruys A."/>
            <person name="Hutchinson M.I."/>
            <person name="Powell A.J."/>
            <person name="Barry K."/>
            <person name="Miller A.N."/>
            <person name="Grigoriev I.V."/>
            <person name="Debuchy R."/>
            <person name="Gladieux P."/>
            <person name="Thoren M.H."/>
            <person name="Johannesson H."/>
        </authorList>
    </citation>
    <scope>NUCLEOTIDE SEQUENCE</scope>
    <source>
        <strain evidence="2">8032-3</strain>
    </source>
</reference>
<dbReference type="AlphaFoldDB" id="A0AAJ0FJX4"/>
<evidence type="ECO:0000256" key="1">
    <source>
        <dbReference type="SAM" id="MobiDB-lite"/>
    </source>
</evidence>
<proteinExistence type="predicted"/>
<dbReference type="RefSeq" id="XP_060282021.1">
    <property type="nucleotide sequence ID" value="XM_060422093.1"/>
</dbReference>
<dbReference type="InterPro" id="IPR011049">
    <property type="entry name" value="Serralysin-like_metalloprot_C"/>
</dbReference>
<gene>
    <name evidence="2" type="ORF">QBC33DRAFT_138184</name>
</gene>
<accession>A0AAJ0FJX4</accession>
<protein>
    <submittedName>
        <fullName evidence="2">Uncharacterized protein</fullName>
    </submittedName>
</protein>
<feature type="region of interest" description="Disordered" evidence="1">
    <location>
        <begin position="105"/>
        <end position="194"/>
    </location>
</feature>